<dbReference type="InterPro" id="IPR004474">
    <property type="entry name" value="LytR_CpsA_psr"/>
</dbReference>
<dbReference type="RefSeq" id="WP_340292509.1">
    <property type="nucleotide sequence ID" value="NZ_JBBEOI010000074.1"/>
</dbReference>
<dbReference type="Gene3D" id="3.40.630.190">
    <property type="entry name" value="LCP protein"/>
    <property type="match status" value="1"/>
</dbReference>
<dbReference type="NCBIfam" id="TIGR00350">
    <property type="entry name" value="lytR_cpsA_psr"/>
    <property type="match status" value="1"/>
</dbReference>
<evidence type="ECO:0000259" key="4">
    <source>
        <dbReference type="Pfam" id="PF03816"/>
    </source>
</evidence>
<evidence type="ECO:0000259" key="5">
    <source>
        <dbReference type="Pfam" id="PF13399"/>
    </source>
</evidence>
<feature type="domain" description="Cell envelope-related transcriptional attenuator" evidence="4">
    <location>
        <begin position="103"/>
        <end position="256"/>
    </location>
</feature>
<feature type="region of interest" description="Disordered" evidence="2">
    <location>
        <begin position="338"/>
        <end position="364"/>
    </location>
</feature>
<proteinExistence type="inferred from homology"/>
<evidence type="ECO:0000313" key="6">
    <source>
        <dbReference type="EMBL" id="MFC3688739.1"/>
    </source>
</evidence>
<keyword evidence="3" id="KW-1133">Transmembrane helix</keyword>
<dbReference type="Pfam" id="PF13399">
    <property type="entry name" value="LytR_C"/>
    <property type="match status" value="1"/>
</dbReference>
<accession>A0ABV7WG26</accession>
<keyword evidence="3" id="KW-0812">Transmembrane</keyword>
<sequence length="488" mass="50337">MSTDARGRHVRDPRHPLVSLLLRGLATALVAVLVVGVTAGAVLMRQLDGNITSVDISDQLGDDRPEEAEESVDSLTILLIGSDTRDLADAEEFGGNGASPGLSDTTIVLHLSAERDRAQLISIPRDSMVQVPDCILEDGSVAPGGFKQFNSAFATGGAACVQRTIEQTTGVVPDHYAVVNFDGFRAIVDALGGVEVCTVEPIDDPVSGLVLPAGTSTVAGDQALAYVRARKIGNGSDIDRIGRQQAFLSSMVQEVTSTGLLARPDRLIGVLDAGTKSLTTDPGLDSVTALAGIARSVQGLPTEDIVFLTIPTVPWSENENRVVWTPEADLVWEAVRNDAPLPGQEPPPAEPSPAPSPDPLTVSPDAVTVDVANAGGPGGVAGEAAADLRTQGFVVGAVTNGTEDITGVRVLVPAGQDEAALTVAAAFPGAEVVRDDTVATLTVLLGADAPRVVEVPNRLGTEPLPQRAAPQGATPSIDVRAADEDICA</sequence>
<dbReference type="PANTHER" id="PTHR33392:SF6">
    <property type="entry name" value="POLYISOPRENYL-TEICHOIC ACID--PEPTIDOGLYCAN TEICHOIC ACID TRANSFERASE TAGU"/>
    <property type="match status" value="1"/>
</dbReference>
<reference evidence="7" key="1">
    <citation type="journal article" date="2019" name="Int. J. Syst. Evol. Microbiol.">
        <title>The Global Catalogue of Microorganisms (GCM) 10K type strain sequencing project: providing services to taxonomists for standard genome sequencing and annotation.</title>
        <authorList>
            <consortium name="The Broad Institute Genomics Platform"/>
            <consortium name="The Broad Institute Genome Sequencing Center for Infectious Disease"/>
            <person name="Wu L."/>
            <person name="Ma J."/>
        </authorList>
    </citation>
    <scope>NUCLEOTIDE SEQUENCE [LARGE SCALE GENOMIC DNA]</scope>
    <source>
        <strain evidence="7">NCAIM B.02333</strain>
    </source>
</reference>
<evidence type="ECO:0000256" key="2">
    <source>
        <dbReference type="SAM" id="MobiDB-lite"/>
    </source>
</evidence>
<keyword evidence="7" id="KW-1185">Reference proteome</keyword>
<dbReference type="Proteomes" id="UP001595685">
    <property type="component" value="Unassembled WGS sequence"/>
</dbReference>
<feature type="transmembrane region" description="Helical" evidence="3">
    <location>
        <begin position="20"/>
        <end position="44"/>
    </location>
</feature>
<evidence type="ECO:0000313" key="7">
    <source>
        <dbReference type="Proteomes" id="UP001595685"/>
    </source>
</evidence>
<comment type="caution">
    <text evidence="6">The sequence shown here is derived from an EMBL/GenBank/DDBJ whole genome shotgun (WGS) entry which is preliminary data.</text>
</comment>
<evidence type="ECO:0000256" key="3">
    <source>
        <dbReference type="SAM" id="Phobius"/>
    </source>
</evidence>
<dbReference type="Pfam" id="PF03816">
    <property type="entry name" value="LytR_cpsA_psr"/>
    <property type="match status" value="1"/>
</dbReference>
<feature type="domain" description="LytR/CpsA/Psr regulator C-terminal" evidence="5">
    <location>
        <begin position="367"/>
        <end position="448"/>
    </location>
</feature>
<comment type="similarity">
    <text evidence="1">Belongs to the LytR/CpsA/Psr (LCP) family.</text>
</comment>
<dbReference type="EMBL" id="JBHRWW010000006">
    <property type="protein sequence ID" value="MFC3688739.1"/>
    <property type="molecule type" value="Genomic_DNA"/>
</dbReference>
<name>A0ABV7WG26_9MICO</name>
<dbReference type="Gene3D" id="3.30.70.2390">
    <property type="match status" value="1"/>
</dbReference>
<feature type="compositionally biased region" description="Pro residues" evidence="2">
    <location>
        <begin position="343"/>
        <end position="358"/>
    </location>
</feature>
<keyword evidence="3" id="KW-0472">Membrane</keyword>
<dbReference type="PANTHER" id="PTHR33392">
    <property type="entry name" value="POLYISOPRENYL-TEICHOIC ACID--PEPTIDOGLYCAN TEICHOIC ACID TRANSFERASE TAGU"/>
    <property type="match status" value="1"/>
</dbReference>
<dbReference type="InterPro" id="IPR027381">
    <property type="entry name" value="LytR/CpsA/Psr_C"/>
</dbReference>
<evidence type="ECO:0000256" key="1">
    <source>
        <dbReference type="ARBA" id="ARBA00006068"/>
    </source>
</evidence>
<protein>
    <submittedName>
        <fullName evidence="6">LCP family protein</fullName>
    </submittedName>
</protein>
<organism evidence="6 7">
    <name type="scientific">Aquipuribacter hungaricus</name>
    <dbReference type="NCBI Taxonomy" id="545624"/>
    <lineage>
        <taxon>Bacteria</taxon>
        <taxon>Bacillati</taxon>
        <taxon>Actinomycetota</taxon>
        <taxon>Actinomycetes</taxon>
        <taxon>Micrococcales</taxon>
        <taxon>Intrasporangiaceae</taxon>
        <taxon>Aquipuribacter</taxon>
    </lineage>
</organism>
<gene>
    <name evidence="6" type="ORF">ACFOLH_10340</name>
</gene>
<dbReference type="InterPro" id="IPR050922">
    <property type="entry name" value="LytR/CpsA/Psr_CW_biosynth"/>
</dbReference>